<dbReference type="AlphaFoldDB" id="A0AAV9GKN9"/>
<keyword evidence="1" id="KW-0732">Signal</keyword>
<protein>
    <recommendedName>
        <fullName evidence="4">Extracellular membrane protein CFEM domain-containing protein</fullName>
    </recommendedName>
</protein>
<evidence type="ECO:0008006" key="4">
    <source>
        <dbReference type="Google" id="ProtNLM"/>
    </source>
</evidence>
<evidence type="ECO:0000313" key="3">
    <source>
        <dbReference type="Proteomes" id="UP001321760"/>
    </source>
</evidence>
<comment type="caution">
    <text evidence="2">The sequence shown here is derived from an EMBL/GenBank/DDBJ whole genome shotgun (WGS) entry which is preliminary data.</text>
</comment>
<gene>
    <name evidence="2" type="ORF">QBC34DRAFT_381752</name>
</gene>
<reference evidence="2" key="2">
    <citation type="submission" date="2023-05" db="EMBL/GenBank/DDBJ databases">
        <authorList>
            <consortium name="Lawrence Berkeley National Laboratory"/>
            <person name="Steindorff A."/>
            <person name="Hensen N."/>
            <person name="Bonometti L."/>
            <person name="Westerberg I."/>
            <person name="Brannstrom I.O."/>
            <person name="Guillou S."/>
            <person name="Cros-Aarteil S."/>
            <person name="Calhoun S."/>
            <person name="Haridas S."/>
            <person name="Kuo A."/>
            <person name="Mondo S."/>
            <person name="Pangilinan J."/>
            <person name="Riley R."/>
            <person name="Labutti K."/>
            <person name="Andreopoulos B."/>
            <person name="Lipzen A."/>
            <person name="Chen C."/>
            <person name="Yanf M."/>
            <person name="Daum C."/>
            <person name="Ng V."/>
            <person name="Clum A."/>
            <person name="Ohm R."/>
            <person name="Martin F."/>
            <person name="Silar P."/>
            <person name="Natvig D."/>
            <person name="Lalanne C."/>
            <person name="Gautier V."/>
            <person name="Ament-Velasquez S.L."/>
            <person name="Kruys A."/>
            <person name="Hutchinson M.I."/>
            <person name="Powell A.J."/>
            <person name="Barry K."/>
            <person name="Miller A.N."/>
            <person name="Grigoriev I.V."/>
            <person name="Debuchy R."/>
            <person name="Gladieux P."/>
            <person name="Thoren M.H."/>
            <person name="Johannesson H."/>
        </authorList>
    </citation>
    <scope>NUCLEOTIDE SEQUENCE</scope>
    <source>
        <strain evidence="2">PSN243</strain>
    </source>
</reference>
<keyword evidence="3" id="KW-1185">Reference proteome</keyword>
<name>A0AAV9GKN9_9PEZI</name>
<feature type="chain" id="PRO_5043451683" description="Extracellular membrane protein CFEM domain-containing protein" evidence="1">
    <location>
        <begin position="18"/>
        <end position="162"/>
    </location>
</feature>
<evidence type="ECO:0000256" key="1">
    <source>
        <dbReference type="SAM" id="SignalP"/>
    </source>
</evidence>
<organism evidence="2 3">
    <name type="scientific">Podospora aff. communis PSN243</name>
    <dbReference type="NCBI Taxonomy" id="3040156"/>
    <lineage>
        <taxon>Eukaryota</taxon>
        <taxon>Fungi</taxon>
        <taxon>Dikarya</taxon>
        <taxon>Ascomycota</taxon>
        <taxon>Pezizomycotina</taxon>
        <taxon>Sordariomycetes</taxon>
        <taxon>Sordariomycetidae</taxon>
        <taxon>Sordariales</taxon>
        <taxon>Podosporaceae</taxon>
        <taxon>Podospora</taxon>
    </lineage>
</organism>
<dbReference type="EMBL" id="MU865946">
    <property type="protein sequence ID" value="KAK4447913.1"/>
    <property type="molecule type" value="Genomic_DNA"/>
</dbReference>
<proteinExistence type="predicted"/>
<feature type="signal peptide" evidence="1">
    <location>
        <begin position="1"/>
        <end position="17"/>
    </location>
</feature>
<evidence type="ECO:0000313" key="2">
    <source>
        <dbReference type="EMBL" id="KAK4447913.1"/>
    </source>
</evidence>
<sequence length="162" mass="16111">MKAALVSLAFFASAAVAQTTACAADYIVEACLGTENGKLASCAQTDYVCRCNAFGNILTCFNNCPNDVRRFDYQGQQQIFCGYASQYPSTTTKAVAATGTAATVPTDKADEAASSAAGSGKAASGSATTSAPNTVNTNSAADLALNAGGILAAVAGVVAAVL</sequence>
<accession>A0AAV9GKN9</accession>
<dbReference type="Proteomes" id="UP001321760">
    <property type="component" value="Unassembled WGS sequence"/>
</dbReference>
<reference evidence="2" key="1">
    <citation type="journal article" date="2023" name="Mol. Phylogenet. Evol.">
        <title>Genome-scale phylogeny and comparative genomics of the fungal order Sordariales.</title>
        <authorList>
            <person name="Hensen N."/>
            <person name="Bonometti L."/>
            <person name="Westerberg I."/>
            <person name="Brannstrom I.O."/>
            <person name="Guillou S."/>
            <person name="Cros-Aarteil S."/>
            <person name="Calhoun S."/>
            <person name="Haridas S."/>
            <person name="Kuo A."/>
            <person name="Mondo S."/>
            <person name="Pangilinan J."/>
            <person name="Riley R."/>
            <person name="LaButti K."/>
            <person name="Andreopoulos B."/>
            <person name="Lipzen A."/>
            <person name="Chen C."/>
            <person name="Yan M."/>
            <person name="Daum C."/>
            <person name="Ng V."/>
            <person name="Clum A."/>
            <person name="Steindorff A."/>
            <person name="Ohm R.A."/>
            <person name="Martin F."/>
            <person name="Silar P."/>
            <person name="Natvig D.O."/>
            <person name="Lalanne C."/>
            <person name="Gautier V."/>
            <person name="Ament-Velasquez S.L."/>
            <person name="Kruys A."/>
            <person name="Hutchinson M.I."/>
            <person name="Powell A.J."/>
            <person name="Barry K."/>
            <person name="Miller A.N."/>
            <person name="Grigoriev I.V."/>
            <person name="Debuchy R."/>
            <person name="Gladieux P."/>
            <person name="Hiltunen Thoren M."/>
            <person name="Johannesson H."/>
        </authorList>
    </citation>
    <scope>NUCLEOTIDE SEQUENCE</scope>
    <source>
        <strain evidence="2">PSN243</strain>
    </source>
</reference>